<dbReference type="OrthoDB" id="10487675at2759"/>
<dbReference type="Proteomes" id="UP000187283">
    <property type="component" value="Unassembled WGS sequence"/>
</dbReference>
<name>A0A1R1XYT6_9FUNG</name>
<proteinExistence type="predicted"/>
<evidence type="ECO:0000313" key="2">
    <source>
        <dbReference type="Proteomes" id="UP000187283"/>
    </source>
</evidence>
<organism evidence="1 2">
    <name type="scientific">Smittium culicis</name>
    <dbReference type="NCBI Taxonomy" id="133412"/>
    <lineage>
        <taxon>Eukaryota</taxon>
        <taxon>Fungi</taxon>
        <taxon>Fungi incertae sedis</taxon>
        <taxon>Zoopagomycota</taxon>
        <taxon>Kickxellomycotina</taxon>
        <taxon>Harpellomycetes</taxon>
        <taxon>Harpellales</taxon>
        <taxon>Legeriomycetaceae</taxon>
        <taxon>Smittium</taxon>
    </lineage>
</organism>
<keyword evidence="2" id="KW-1185">Reference proteome</keyword>
<reference evidence="1 2" key="1">
    <citation type="submission" date="2017-01" db="EMBL/GenBank/DDBJ databases">
        <authorList>
            <person name="Mah S.A."/>
            <person name="Swanson W.J."/>
            <person name="Moy G.W."/>
            <person name="Vacquier V.D."/>
        </authorList>
    </citation>
    <scope>NUCLEOTIDE SEQUENCE [LARGE SCALE GENOMIC DNA]</scope>
    <source>
        <strain evidence="1 2">GSMNP</strain>
    </source>
</reference>
<sequence>MKSDKLEKADLFTKDINISTQSIEEVCKDKENSNQQKGSNSNYLRNSATNVNININTLKDSGSSIKDGISSQDSFSHEIELKNIILKDSITSETNSEFENVNSQDICSISTSNPSERKNHHKRFSNAAVRKKPINIMQKLFVGNV</sequence>
<protein>
    <submittedName>
        <fullName evidence="1">Uncharacterized protein</fullName>
    </submittedName>
</protein>
<gene>
    <name evidence="1" type="ORF">AYI70_g4471</name>
</gene>
<evidence type="ECO:0000313" key="1">
    <source>
        <dbReference type="EMBL" id="OMJ19852.1"/>
    </source>
</evidence>
<dbReference type="AlphaFoldDB" id="A0A1R1XYT6"/>
<accession>A0A1R1XYT6</accession>
<comment type="caution">
    <text evidence="1">The sequence shown here is derived from an EMBL/GenBank/DDBJ whole genome shotgun (WGS) entry which is preliminary data.</text>
</comment>
<dbReference type="EMBL" id="LSSN01001382">
    <property type="protein sequence ID" value="OMJ19852.1"/>
    <property type="molecule type" value="Genomic_DNA"/>
</dbReference>